<reference evidence="5 6" key="1">
    <citation type="submission" date="2018-06" db="EMBL/GenBank/DDBJ databases">
        <authorList>
            <person name="Strepis N."/>
        </authorList>
    </citation>
    <scope>NUCLEOTIDE SEQUENCE [LARGE SCALE GENOMIC DNA]</scope>
    <source>
        <strain evidence="5">LUCI</strain>
    </source>
</reference>
<dbReference type="RefSeq" id="WP_165865918.1">
    <property type="nucleotide sequence ID" value="NZ_UPPP01000062.1"/>
</dbReference>
<dbReference type="PANTHER" id="PTHR30154">
    <property type="entry name" value="LEUCINE-RESPONSIVE REGULATORY PROTEIN"/>
    <property type="match status" value="1"/>
</dbReference>
<dbReference type="Proteomes" id="UP000277811">
    <property type="component" value="Unassembled WGS sequence"/>
</dbReference>
<evidence type="ECO:0000256" key="1">
    <source>
        <dbReference type="ARBA" id="ARBA00023015"/>
    </source>
</evidence>
<dbReference type="PANTHER" id="PTHR30154:SF53">
    <property type="entry name" value="HTH-TYPE TRANSCRIPTIONAL REGULATOR LRPC"/>
    <property type="match status" value="1"/>
</dbReference>
<keyword evidence="1" id="KW-0805">Transcription regulation</keyword>
<keyword evidence="2" id="KW-0238">DNA-binding</keyword>
<dbReference type="FunFam" id="1.10.10.10:FF:000186">
    <property type="entry name" value="AsnC family transcriptional regulator"/>
    <property type="match status" value="1"/>
</dbReference>
<dbReference type="Pfam" id="PF01037">
    <property type="entry name" value="AsnC_trans_reg"/>
    <property type="match status" value="1"/>
</dbReference>
<dbReference type="Gene3D" id="3.30.70.920">
    <property type="match status" value="1"/>
</dbReference>
<keyword evidence="6" id="KW-1185">Reference proteome</keyword>
<proteinExistence type="predicted"/>
<sequence length="144" mass="16102">MDSIDLRILDILQADGRITMKELGQRVGLTSPATIERVKKLEENGVISGYKAVINIQKAGLAVRAFVMLMLTSINKSEFREYIRSQENVLECHRITGEMGYLIDLATADLAGMEKIIDEMSQFGQVRPFIVLSSPIEHKPVLLP</sequence>
<feature type="domain" description="HTH asnC-type" evidence="4">
    <location>
        <begin position="1"/>
        <end position="62"/>
    </location>
</feature>
<evidence type="ECO:0000259" key="4">
    <source>
        <dbReference type="PROSITE" id="PS50956"/>
    </source>
</evidence>
<dbReference type="EMBL" id="UPPP01000062">
    <property type="protein sequence ID" value="VBB06300.1"/>
    <property type="molecule type" value="Genomic_DNA"/>
</dbReference>
<evidence type="ECO:0000313" key="5">
    <source>
        <dbReference type="EMBL" id="VBB06300.1"/>
    </source>
</evidence>
<dbReference type="PROSITE" id="PS50956">
    <property type="entry name" value="HTH_ASNC_2"/>
    <property type="match status" value="1"/>
</dbReference>
<dbReference type="GO" id="GO:0005829">
    <property type="term" value="C:cytosol"/>
    <property type="evidence" value="ECO:0007669"/>
    <property type="project" value="TreeGrafter"/>
</dbReference>
<evidence type="ECO:0000256" key="3">
    <source>
        <dbReference type="ARBA" id="ARBA00023163"/>
    </source>
</evidence>
<dbReference type="AlphaFoldDB" id="A0A498R623"/>
<evidence type="ECO:0000256" key="2">
    <source>
        <dbReference type="ARBA" id="ARBA00023125"/>
    </source>
</evidence>
<dbReference type="GO" id="GO:0043565">
    <property type="term" value="F:sequence-specific DNA binding"/>
    <property type="evidence" value="ECO:0007669"/>
    <property type="project" value="InterPro"/>
</dbReference>
<dbReference type="SUPFAM" id="SSF46785">
    <property type="entry name" value="Winged helix' DNA-binding domain"/>
    <property type="match status" value="1"/>
</dbReference>
<dbReference type="Gene3D" id="1.10.10.10">
    <property type="entry name" value="Winged helix-like DNA-binding domain superfamily/Winged helix DNA-binding domain"/>
    <property type="match status" value="1"/>
</dbReference>
<dbReference type="InterPro" id="IPR036388">
    <property type="entry name" value="WH-like_DNA-bd_sf"/>
</dbReference>
<dbReference type="InterPro" id="IPR000485">
    <property type="entry name" value="AsnC-type_HTH_dom"/>
</dbReference>
<dbReference type="PROSITE" id="PS00519">
    <property type="entry name" value="HTH_ASNC_1"/>
    <property type="match status" value="1"/>
</dbReference>
<dbReference type="InterPro" id="IPR019885">
    <property type="entry name" value="Tscrpt_reg_HTH_AsnC-type_CS"/>
</dbReference>
<evidence type="ECO:0000313" key="6">
    <source>
        <dbReference type="Proteomes" id="UP000277811"/>
    </source>
</evidence>
<protein>
    <submittedName>
        <fullName evidence="5">Asnc bacterial regulatory protein hth signature</fullName>
    </submittedName>
</protein>
<dbReference type="CDD" id="cd00090">
    <property type="entry name" value="HTH_ARSR"/>
    <property type="match status" value="1"/>
</dbReference>
<dbReference type="Pfam" id="PF13412">
    <property type="entry name" value="HTH_24"/>
    <property type="match status" value="1"/>
</dbReference>
<dbReference type="PRINTS" id="PR00033">
    <property type="entry name" value="HTHASNC"/>
</dbReference>
<dbReference type="SMART" id="SM00344">
    <property type="entry name" value="HTH_ASNC"/>
    <property type="match status" value="1"/>
</dbReference>
<dbReference type="SUPFAM" id="SSF54909">
    <property type="entry name" value="Dimeric alpha+beta barrel"/>
    <property type="match status" value="1"/>
</dbReference>
<dbReference type="InterPro" id="IPR036390">
    <property type="entry name" value="WH_DNA-bd_sf"/>
</dbReference>
<dbReference type="InterPro" id="IPR019887">
    <property type="entry name" value="Tscrpt_reg_AsnC/Lrp_C"/>
</dbReference>
<keyword evidence="3" id="KW-0804">Transcription</keyword>
<dbReference type="GO" id="GO:0043200">
    <property type="term" value="P:response to amino acid"/>
    <property type="evidence" value="ECO:0007669"/>
    <property type="project" value="TreeGrafter"/>
</dbReference>
<gene>
    <name evidence="5" type="ORF">LUCI_1529</name>
</gene>
<accession>A0A498R623</accession>
<dbReference type="InterPro" id="IPR011991">
    <property type="entry name" value="ArsR-like_HTH"/>
</dbReference>
<name>A0A498R623_9FIRM</name>
<dbReference type="InterPro" id="IPR019888">
    <property type="entry name" value="Tscrpt_reg_AsnC-like"/>
</dbReference>
<organism evidence="5 6">
    <name type="scientific">Lucifera butyrica</name>
    <dbReference type="NCBI Taxonomy" id="1351585"/>
    <lineage>
        <taxon>Bacteria</taxon>
        <taxon>Bacillati</taxon>
        <taxon>Bacillota</taxon>
        <taxon>Negativicutes</taxon>
        <taxon>Veillonellales</taxon>
        <taxon>Veillonellaceae</taxon>
        <taxon>Lucifera</taxon>
    </lineage>
</organism>
<dbReference type="InterPro" id="IPR011008">
    <property type="entry name" value="Dimeric_a/b-barrel"/>
</dbReference>